<dbReference type="Proteomes" id="UP000230564">
    <property type="component" value="Unassembled WGS sequence"/>
</dbReference>
<keyword evidence="1" id="KW-1133">Transmembrane helix</keyword>
<name>A0A2H0NBR2_9BACT</name>
<proteinExistence type="predicted"/>
<keyword evidence="1" id="KW-0812">Transmembrane</keyword>
<evidence type="ECO:0000256" key="1">
    <source>
        <dbReference type="SAM" id="Phobius"/>
    </source>
</evidence>
<dbReference type="EMBL" id="PCWQ01000014">
    <property type="protein sequence ID" value="PIR06304.1"/>
    <property type="molecule type" value="Genomic_DNA"/>
</dbReference>
<feature type="transmembrane region" description="Helical" evidence="1">
    <location>
        <begin position="45"/>
        <end position="65"/>
    </location>
</feature>
<sequence length="75" mass="8490">MPLHKIAELVFTLVMLLFVSTVALGVLVGVTILQELSTFEVSFNIQMIFVAGMGGTFLYIMKMIIDKIKDYNRYI</sequence>
<keyword evidence="1" id="KW-0472">Membrane</keyword>
<evidence type="ECO:0000313" key="3">
    <source>
        <dbReference type="Proteomes" id="UP000230564"/>
    </source>
</evidence>
<organism evidence="2 3">
    <name type="scientific">Candidatus Komeilibacteria bacterium CG11_big_fil_rev_8_21_14_0_20_36_20</name>
    <dbReference type="NCBI Taxonomy" id="1974477"/>
    <lineage>
        <taxon>Bacteria</taxon>
        <taxon>Candidatus Komeiliibacteriota</taxon>
    </lineage>
</organism>
<dbReference type="AlphaFoldDB" id="A0A2H0NBR2"/>
<feature type="transmembrane region" description="Helical" evidence="1">
    <location>
        <begin position="9"/>
        <end position="33"/>
    </location>
</feature>
<protein>
    <submittedName>
        <fullName evidence="2">Uncharacterized protein</fullName>
    </submittedName>
</protein>
<reference evidence="2 3" key="1">
    <citation type="submission" date="2017-09" db="EMBL/GenBank/DDBJ databases">
        <title>Depth-based differentiation of microbial function through sediment-hosted aquifers and enrichment of novel symbionts in the deep terrestrial subsurface.</title>
        <authorList>
            <person name="Probst A.J."/>
            <person name="Ladd B."/>
            <person name="Jarett J.K."/>
            <person name="Geller-Mcgrath D.E."/>
            <person name="Sieber C.M."/>
            <person name="Emerson J.B."/>
            <person name="Anantharaman K."/>
            <person name="Thomas B.C."/>
            <person name="Malmstrom R."/>
            <person name="Stieglmeier M."/>
            <person name="Klingl A."/>
            <person name="Woyke T."/>
            <person name="Ryan C.M."/>
            <person name="Banfield J.F."/>
        </authorList>
    </citation>
    <scope>NUCLEOTIDE SEQUENCE [LARGE SCALE GENOMIC DNA]</scope>
    <source>
        <strain evidence="2">CG11_big_fil_rev_8_21_14_0_20_36_20</strain>
    </source>
</reference>
<accession>A0A2H0NBR2</accession>
<gene>
    <name evidence="2" type="ORF">COV55_04205</name>
</gene>
<evidence type="ECO:0000313" key="2">
    <source>
        <dbReference type="EMBL" id="PIR06304.1"/>
    </source>
</evidence>
<comment type="caution">
    <text evidence="2">The sequence shown here is derived from an EMBL/GenBank/DDBJ whole genome shotgun (WGS) entry which is preliminary data.</text>
</comment>